<proteinExistence type="predicted"/>
<evidence type="ECO:0000313" key="2">
    <source>
        <dbReference type="EMBL" id="GEN72362.1"/>
    </source>
</evidence>
<name>A0A511YB01_9FLAO</name>
<feature type="domain" description="DUF4145" evidence="1">
    <location>
        <begin position="33"/>
        <end position="122"/>
    </location>
</feature>
<gene>
    <name evidence="2" type="ORF">CLA01_24340</name>
</gene>
<evidence type="ECO:0000259" key="1">
    <source>
        <dbReference type="Pfam" id="PF13643"/>
    </source>
</evidence>
<accession>A0A511YB01</accession>
<dbReference type="AlphaFoldDB" id="A0A511YB01"/>
<evidence type="ECO:0000313" key="3">
    <source>
        <dbReference type="Proteomes" id="UP000321150"/>
    </source>
</evidence>
<reference evidence="2 3" key="1">
    <citation type="submission" date="2019-07" db="EMBL/GenBank/DDBJ databases">
        <title>Whole genome shotgun sequence of Chryseobacterium lathyri NBRC 105250.</title>
        <authorList>
            <person name="Hosoyama A."/>
            <person name="Uohara A."/>
            <person name="Ohji S."/>
            <person name="Ichikawa N."/>
        </authorList>
    </citation>
    <scope>NUCLEOTIDE SEQUENCE [LARGE SCALE GENOMIC DNA]</scope>
    <source>
        <strain evidence="2 3">NBRC 105250</strain>
    </source>
</reference>
<protein>
    <recommendedName>
        <fullName evidence="1">DUF4145 domain-containing protein</fullName>
    </recommendedName>
</protein>
<sequence>MNNFSDLIFTSPSDTIPFDQENIPSNIAEAFREAIICHSNNCFIASAIMIRKTLEEICEEREAEGKNLFVRLKDLGTKILIPKELIDAMDELRLLGNDATHIEAQTFNEIGKNEIEISIEFTKEILKAVYQYESLLSKLRNLKATRPSTN</sequence>
<dbReference type="EMBL" id="BJYI01000007">
    <property type="protein sequence ID" value="GEN72362.1"/>
    <property type="molecule type" value="Genomic_DNA"/>
</dbReference>
<organism evidence="2 3">
    <name type="scientific">Chryseobacterium lathyri</name>
    <dbReference type="NCBI Taxonomy" id="395933"/>
    <lineage>
        <taxon>Bacteria</taxon>
        <taxon>Pseudomonadati</taxon>
        <taxon>Bacteroidota</taxon>
        <taxon>Flavobacteriia</taxon>
        <taxon>Flavobacteriales</taxon>
        <taxon>Weeksellaceae</taxon>
        <taxon>Chryseobacterium group</taxon>
        <taxon>Chryseobacterium</taxon>
    </lineage>
</organism>
<dbReference type="Proteomes" id="UP000321150">
    <property type="component" value="Unassembled WGS sequence"/>
</dbReference>
<comment type="caution">
    <text evidence="2">The sequence shown here is derived from an EMBL/GenBank/DDBJ whole genome shotgun (WGS) entry which is preliminary data.</text>
</comment>
<dbReference type="Pfam" id="PF13643">
    <property type="entry name" value="DUF4145"/>
    <property type="match status" value="1"/>
</dbReference>
<dbReference type="InterPro" id="IPR025285">
    <property type="entry name" value="DUF4145"/>
</dbReference>